<keyword evidence="1" id="KW-0880">Kelch repeat</keyword>
<sequence>MENEKASLDSRVTVNLVMHNYTTSVNKNKAVELSNYFSSLLSGNFSDHNLKEHQIKYDISVEIFKTYIDWIENAHSAQSENYPTIYSEPEKSLKNVADDYDGLLELLKTSIIFMSEQLTCQLSRIIITRWLDPDKSLDIWKFAQDYGLCTLKDVAFEVCLDRFSELPYIKLMILPTDKFIELVTNSNINDNKFRRQSLVLDFLKMNEDSINPDHELVLQIADLNTRTKLNSQCFVTYKLNDTEKKQYCVYCLNDRELVELVDFEPMFKYLDGEYEVLGRRIVGRRFSIYVIGGEKGLGTGRFIKSIWRYCLISRTWYYVTELCTPRRHMIAEFLDQNLYLMGGIGNFRVKLSSVAILNVNTNEWHEGEKIPEVFTEIPPSCVSAGRIIYYSTNFYVFNQEGNGWKMIPSYNSEPCYALTGDPVSPEVYSFYSSYQPSLNSSDPNNEIIKIQYSSSAFNYQPNATNDHTKIFYEGWECCRHIFNKPLLVSFRCKDDKVLIEKRTIDDDPKDINFKIIDSFYQQVDNINPSLFSYQLGCFNIINPDTLYN</sequence>
<evidence type="ECO:0000256" key="2">
    <source>
        <dbReference type="ARBA" id="ARBA00022737"/>
    </source>
</evidence>
<dbReference type="InterPro" id="IPR006652">
    <property type="entry name" value="Kelch_1"/>
</dbReference>
<dbReference type="EMBL" id="JAHXZJ010002609">
    <property type="protein sequence ID" value="KAH0540651.1"/>
    <property type="molecule type" value="Genomic_DNA"/>
</dbReference>
<reference evidence="4 5" key="1">
    <citation type="journal article" date="2021" name="J. Hered.">
        <title>A chromosome-level genome assembly of the parasitoid wasp, Cotesia glomerata (Hymenoptera: Braconidae).</title>
        <authorList>
            <person name="Pinto B.J."/>
            <person name="Weis J.J."/>
            <person name="Gamble T."/>
            <person name="Ode P.J."/>
            <person name="Paul R."/>
            <person name="Zaspel J.M."/>
        </authorList>
    </citation>
    <scope>NUCLEOTIDE SEQUENCE [LARGE SCALE GENOMIC DNA]</scope>
    <source>
        <strain evidence="4">CgM1</strain>
    </source>
</reference>
<dbReference type="PROSITE" id="PS50097">
    <property type="entry name" value="BTB"/>
    <property type="match status" value="1"/>
</dbReference>
<dbReference type="InterPro" id="IPR000210">
    <property type="entry name" value="BTB/POZ_dom"/>
</dbReference>
<dbReference type="Proteomes" id="UP000826195">
    <property type="component" value="Unassembled WGS sequence"/>
</dbReference>
<dbReference type="GO" id="GO:0003779">
    <property type="term" value="F:actin binding"/>
    <property type="evidence" value="ECO:0007669"/>
    <property type="project" value="UniProtKB-KW"/>
</dbReference>
<protein>
    <recommendedName>
        <fullName evidence="3">BTB domain-containing protein</fullName>
    </recommendedName>
</protein>
<accession>A0AAV7I602</accession>
<dbReference type="InterPro" id="IPR052392">
    <property type="entry name" value="Kelch-BTB_domain-containing"/>
</dbReference>
<evidence type="ECO:0000313" key="5">
    <source>
        <dbReference type="Proteomes" id="UP000826195"/>
    </source>
</evidence>
<evidence type="ECO:0000256" key="1">
    <source>
        <dbReference type="ARBA" id="ARBA00022441"/>
    </source>
</evidence>
<organism evidence="4 5">
    <name type="scientific">Cotesia glomerata</name>
    <name type="common">Lepidopteran parasitic wasp</name>
    <name type="synonym">Apanteles glomeratus</name>
    <dbReference type="NCBI Taxonomy" id="32391"/>
    <lineage>
        <taxon>Eukaryota</taxon>
        <taxon>Metazoa</taxon>
        <taxon>Ecdysozoa</taxon>
        <taxon>Arthropoda</taxon>
        <taxon>Hexapoda</taxon>
        <taxon>Insecta</taxon>
        <taxon>Pterygota</taxon>
        <taxon>Neoptera</taxon>
        <taxon>Endopterygota</taxon>
        <taxon>Hymenoptera</taxon>
        <taxon>Apocrita</taxon>
        <taxon>Ichneumonoidea</taxon>
        <taxon>Braconidae</taxon>
        <taxon>Microgastrinae</taxon>
        <taxon>Cotesia</taxon>
    </lineage>
</organism>
<dbReference type="PANTHER" id="PTHR46375">
    <property type="entry name" value="KELCH REPEAT AND BTB DOMAIN-CONTAINING PROTEIN 13-RELATED"/>
    <property type="match status" value="1"/>
</dbReference>
<dbReference type="Gene3D" id="2.120.10.80">
    <property type="entry name" value="Kelch-type beta propeller"/>
    <property type="match status" value="1"/>
</dbReference>
<dbReference type="PANTHER" id="PTHR46375:SF3">
    <property type="entry name" value="KELCH REPEAT AND BTB DOMAIN-CONTAINING PROTEIN 13"/>
    <property type="match status" value="1"/>
</dbReference>
<proteinExistence type="predicted"/>
<name>A0AAV7I602_COTGL</name>
<evidence type="ECO:0000313" key="4">
    <source>
        <dbReference type="EMBL" id="KAH0540651.1"/>
    </source>
</evidence>
<gene>
    <name evidence="4" type="ORF">KQX54_018822</name>
</gene>
<feature type="domain" description="BTB" evidence="3">
    <location>
        <begin position="12"/>
        <end position="80"/>
    </location>
</feature>
<dbReference type="InterPro" id="IPR011333">
    <property type="entry name" value="SKP1/BTB/POZ_sf"/>
</dbReference>
<evidence type="ECO:0000259" key="3">
    <source>
        <dbReference type="PROSITE" id="PS50097"/>
    </source>
</evidence>
<comment type="caution">
    <text evidence="4">The sequence shown here is derived from an EMBL/GenBank/DDBJ whole genome shotgun (WGS) entry which is preliminary data.</text>
</comment>
<dbReference type="AlphaFoldDB" id="A0AAV7I602"/>
<keyword evidence="2" id="KW-0677">Repeat</keyword>
<keyword evidence="5" id="KW-1185">Reference proteome</keyword>
<dbReference type="SUPFAM" id="SSF117281">
    <property type="entry name" value="Kelch motif"/>
    <property type="match status" value="1"/>
</dbReference>
<dbReference type="Gene3D" id="3.30.710.10">
    <property type="entry name" value="Potassium Channel Kv1.1, Chain A"/>
    <property type="match status" value="1"/>
</dbReference>
<dbReference type="Pfam" id="PF01344">
    <property type="entry name" value="Kelch_1"/>
    <property type="match status" value="1"/>
</dbReference>
<dbReference type="InterPro" id="IPR015915">
    <property type="entry name" value="Kelch-typ_b-propeller"/>
</dbReference>